<dbReference type="Proteomes" id="UP000204364">
    <property type="component" value="Segment"/>
</dbReference>
<organism evidence="2 3">
    <name type="scientific">Synechococcus phage S-WAM1</name>
    <dbReference type="NCBI Taxonomy" id="1815521"/>
    <lineage>
        <taxon>Viruses</taxon>
        <taxon>Duplodnaviria</taxon>
        <taxon>Heunggongvirae</taxon>
        <taxon>Uroviricota</taxon>
        <taxon>Caudoviricetes</taxon>
        <taxon>Pantevenvirales</taxon>
        <taxon>Kyanoviridae</taxon>
        <taxon>Sokavirus</taxon>
        <taxon>Sokavirus swam1</taxon>
    </lineage>
</organism>
<sequence length="83" mass="9794">MKNGKPRFVPVIGDENRGLFRDTETNAILLRDKDEYDKYMKSYNERQKKKMAFDDLQNQVNDLKSDVSDIKSLLLQLVNKEKI</sequence>
<keyword evidence="3" id="KW-1185">Reference proteome</keyword>
<feature type="coiled-coil region" evidence="1">
    <location>
        <begin position="46"/>
        <end position="73"/>
    </location>
</feature>
<dbReference type="OrthoDB" id="25834at10239"/>
<reference evidence="2" key="1">
    <citation type="journal article" date="2016" name="Virology">
        <title>The genomic content and context of auxiliary metabolic genes in marine cyanomyoviruses.</title>
        <authorList>
            <person name="Crummett L.T."/>
            <person name="Puxty R.J."/>
            <person name="Weihe C."/>
            <person name="Marston M.F."/>
            <person name="Martiny J.B."/>
        </authorList>
    </citation>
    <scope>NUCLEOTIDE SEQUENCE [LARGE SCALE GENOMIC DNA]</scope>
    <source>
        <strain evidence="2">0810PA09</strain>
    </source>
</reference>
<dbReference type="EMBL" id="KU686210">
    <property type="protein sequence ID" value="AOV61564.1"/>
    <property type="molecule type" value="Genomic_DNA"/>
</dbReference>
<evidence type="ECO:0000313" key="2">
    <source>
        <dbReference type="EMBL" id="AOV61564.1"/>
    </source>
</evidence>
<evidence type="ECO:0000313" key="3">
    <source>
        <dbReference type="Proteomes" id="UP000204364"/>
    </source>
</evidence>
<keyword evidence="1" id="KW-0175">Coiled coil</keyword>
<proteinExistence type="predicted"/>
<gene>
    <name evidence="2" type="ORF">P090810_091</name>
</gene>
<evidence type="ECO:0000256" key="1">
    <source>
        <dbReference type="SAM" id="Coils"/>
    </source>
</evidence>
<protein>
    <submittedName>
        <fullName evidence="2">Uncharacterized protein</fullName>
    </submittedName>
</protein>
<dbReference type="KEGG" id="vg:30310044"/>
<accession>A0A1D8KSR6</accession>
<dbReference type="GeneID" id="30310044"/>
<dbReference type="RefSeq" id="YP_009325080.1">
    <property type="nucleotide sequence ID" value="NC_031944.1"/>
</dbReference>
<name>A0A1D8KSR6_9CAUD</name>